<dbReference type="AlphaFoldDB" id="A0A371NPS6"/>
<protein>
    <submittedName>
        <fullName evidence="1">AbrB family transcriptional regulator</fullName>
    </submittedName>
</protein>
<dbReference type="OrthoDB" id="9811597at2"/>
<comment type="caution">
    <text evidence="1">The sequence shown here is derived from an EMBL/GenBank/DDBJ whole genome shotgun (WGS) entry which is preliminary data.</text>
</comment>
<gene>
    <name evidence="1" type="ORF">DY023_16755</name>
</gene>
<name>A0A371NPS6_9MICO</name>
<evidence type="ECO:0000313" key="2">
    <source>
        <dbReference type="Proteomes" id="UP000262172"/>
    </source>
</evidence>
<dbReference type="InterPro" id="IPR037914">
    <property type="entry name" value="SpoVT-AbrB_sf"/>
</dbReference>
<accession>A0A371NPS6</accession>
<dbReference type="InterPro" id="IPR007159">
    <property type="entry name" value="SpoVT-AbrB_dom"/>
</dbReference>
<proteinExistence type="predicted"/>
<dbReference type="EMBL" id="QUAB01000048">
    <property type="protein sequence ID" value="REJ04158.1"/>
    <property type="molecule type" value="Genomic_DNA"/>
</dbReference>
<dbReference type="Gene3D" id="2.10.260.10">
    <property type="match status" value="1"/>
</dbReference>
<dbReference type="Proteomes" id="UP000262172">
    <property type="component" value="Unassembled WGS sequence"/>
</dbReference>
<keyword evidence="2" id="KW-1185">Reference proteome</keyword>
<dbReference type="GO" id="GO:0003677">
    <property type="term" value="F:DNA binding"/>
    <property type="evidence" value="ECO:0007669"/>
    <property type="project" value="InterPro"/>
</dbReference>
<dbReference type="NCBIfam" id="TIGR01439">
    <property type="entry name" value="lp_hng_hel_AbrB"/>
    <property type="match status" value="1"/>
</dbReference>
<sequence length="86" mass="9364">MTSKGQFTMPKEIRDDLRLVAGSKVMFVKLPSGEYALSPRTGTVDDFLGMLHDPNRPTMTIEEMNEAIAEGGAASGMRGIETRSSE</sequence>
<dbReference type="SUPFAM" id="SSF89447">
    <property type="entry name" value="AbrB/MazE/MraZ-like"/>
    <property type="match status" value="1"/>
</dbReference>
<organism evidence="1 2">
    <name type="scientific">Microbacterium bovistercoris</name>
    <dbReference type="NCBI Taxonomy" id="2293570"/>
    <lineage>
        <taxon>Bacteria</taxon>
        <taxon>Bacillati</taxon>
        <taxon>Actinomycetota</taxon>
        <taxon>Actinomycetes</taxon>
        <taxon>Micrococcales</taxon>
        <taxon>Microbacteriaceae</taxon>
        <taxon>Microbacterium</taxon>
    </lineage>
</organism>
<evidence type="ECO:0000313" key="1">
    <source>
        <dbReference type="EMBL" id="REJ04158.1"/>
    </source>
</evidence>
<reference evidence="1 2" key="1">
    <citation type="submission" date="2018-08" db="EMBL/GenBank/DDBJ databases">
        <title>Isolation, diversity and antifungal activity of Actinobacteria from cow dung.</title>
        <authorList>
            <person name="Ling L."/>
        </authorList>
    </citation>
    <scope>NUCLEOTIDE SEQUENCE [LARGE SCALE GENOMIC DNA]</scope>
    <source>
        <strain evidence="1 2">NEAU-LLE</strain>
    </source>
</reference>